<dbReference type="InterPro" id="IPR036962">
    <property type="entry name" value="Glyco_hydro_3_N_sf"/>
</dbReference>
<organism evidence="5 6">
    <name type="scientific">Paraburkholderia kirstenboschensis</name>
    <dbReference type="NCBI Taxonomy" id="1245436"/>
    <lineage>
        <taxon>Bacteria</taxon>
        <taxon>Pseudomonadati</taxon>
        <taxon>Pseudomonadota</taxon>
        <taxon>Betaproteobacteria</taxon>
        <taxon>Burkholderiales</taxon>
        <taxon>Burkholderiaceae</taxon>
        <taxon>Paraburkholderia</taxon>
    </lineage>
</organism>
<dbReference type="Pfam" id="PF14310">
    <property type="entry name" value="Fn3-like"/>
    <property type="match status" value="1"/>
</dbReference>
<name>A0ABZ0EB48_9BURK</name>
<dbReference type="Proteomes" id="UP001302652">
    <property type="component" value="Chromosome 3"/>
</dbReference>
<dbReference type="InterPro" id="IPR017853">
    <property type="entry name" value="GH"/>
</dbReference>
<feature type="domain" description="Fibronectin type III-like" evidence="4">
    <location>
        <begin position="652"/>
        <end position="725"/>
    </location>
</feature>
<dbReference type="InterPro" id="IPR036881">
    <property type="entry name" value="Glyco_hydro_3_C_sf"/>
</dbReference>
<dbReference type="SMART" id="SM01217">
    <property type="entry name" value="Fn3_like"/>
    <property type="match status" value="1"/>
</dbReference>
<evidence type="ECO:0000256" key="3">
    <source>
        <dbReference type="SAM" id="MobiDB-lite"/>
    </source>
</evidence>
<proteinExistence type="inferred from homology"/>
<dbReference type="InterPro" id="IPR002772">
    <property type="entry name" value="Glyco_hydro_3_C"/>
</dbReference>
<dbReference type="PANTHER" id="PTHR42715:SF10">
    <property type="entry name" value="BETA-GLUCOSIDASE"/>
    <property type="match status" value="1"/>
</dbReference>
<protein>
    <submittedName>
        <fullName evidence="5">Glycoside hydrolase family 3 C-terminal domain-containing protein</fullName>
    </submittedName>
</protein>
<dbReference type="PANTHER" id="PTHR42715">
    <property type="entry name" value="BETA-GLUCOSIDASE"/>
    <property type="match status" value="1"/>
</dbReference>
<dbReference type="GO" id="GO:0016787">
    <property type="term" value="F:hydrolase activity"/>
    <property type="evidence" value="ECO:0007669"/>
    <property type="project" value="UniProtKB-KW"/>
</dbReference>
<dbReference type="InterPro" id="IPR050288">
    <property type="entry name" value="Cellulose_deg_GH3"/>
</dbReference>
<keyword evidence="2 5" id="KW-0378">Hydrolase</keyword>
<gene>
    <name evidence="5" type="ORF">RW095_07050</name>
</gene>
<dbReference type="InterPro" id="IPR026891">
    <property type="entry name" value="Fn3-like"/>
</dbReference>
<dbReference type="Gene3D" id="2.60.40.10">
    <property type="entry name" value="Immunoglobulins"/>
    <property type="match status" value="1"/>
</dbReference>
<evidence type="ECO:0000259" key="4">
    <source>
        <dbReference type="SMART" id="SM01217"/>
    </source>
</evidence>
<accession>A0ABZ0EB48</accession>
<evidence type="ECO:0000256" key="2">
    <source>
        <dbReference type="ARBA" id="ARBA00022801"/>
    </source>
</evidence>
<feature type="region of interest" description="Disordered" evidence="3">
    <location>
        <begin position="560"/>
        <end position="581"/>
    </location>
</feature>
<dbReference type="Pfam" id="PF00933">
    <property type="entry name" value="Glyco_hydro_3"/>
    <property type="match status" value="1"/>
</dbReference>
<dbReference type="EMBL" id="CP136511">
    <property type="protein sequence ID" value="WOD13724.1"/>
    <property type="molecule type" value="Genomic_DNA"/>
</dbReference>
<sequence>MSNSKASPHLAVISHRAIRIACESAVAFATFVVLSASASQAASAPPWMNTALAPEQRAALLVSAMTLDQKAAQLHGQSGTIAEVPACGNSIRHVPGIPALSIPTFRITNGPVGVGAGDCVPQDRATALPMSMALAASFDPTLARAYGALLGREARMLGMHVVEAPGMNAVRVGQGGRNFEYLSEDPVLAGVIAENEIRGAQETGVIAMSKHFILNEQEANRNTVSVVVDDRTLHEIYLLPFGVSVRRGNVDSVMCSYNRIGPTYACETPRTLNAILRGELGFTGYVQSDFGATHSTAPSMNAGMDLEMQSGIWFTLPNINQALATGELTMATVNQALTRRYTQMFKAGIFDRPVVRTPLDSTTIQSDGAEARAIGEQSAVLLKNSGNLLPMSGAVKSIVIVGHNTYVDNAIAGGSGSSLVLPTYTVGPLLGITNVLRQLGSGAAVKVLAAPNDGSMDAAVAAAAASADVAIVMAGVVTGEGTDRTDLSLPKGQDKLIAAVANSNKRTIVVLKDGDPVLMPWADQVPAILETWYSGQEDGNIVARLLFGLANPSGKLPVTYPRLATDTPTSTPDRYPGTSGTDPVVQYSEGLLVGYRWYDTRQIKPLFAFGHGLSYTSFKISDVHVSPRGYTGNGPIQVALTVENTGLREGAEVAQVYLGLPPNLGEPAKRLIAFQKVLLKPGEKRAFSLYIYPINGFHALSYWDSPAQSWKIAAGTYTVYVGNASDNIVAQSTFTVNVAMRDTGDGDDNVSRDPAPFGWDWARRP</sequence>
<dbReference type="SUPFAM" id="SSF51445">
    <property type="entry name" value="(Trans)glycosidases"/>
    <property type="match status" value="1"/>
</dbReference>
<dbReference type="Pfam" id="PF01915">
    <property type="entry name" value="Glyco_hydro_3_C"/>
    <property type="match status" value="1"/>
</dbReference>
<dbReference type="RefSeq" id="WP_317015358.1">
    <property type="nucleotide sequence ID" value="NZ_CP136511.1"/>
</dbReference>
<comment type="similarity">
    <text evidence="1">Belongs to the glycosyl hydrolase 3 family.</text>
</comment>
<evidence type="ECO:0000313" key="5">
    <source>
        <dbReference type="EMBL" id="WOD13724.1"/>
    </source>
</evidence>
<dbReference type="InterPro" id="IPR013783">
    <property type="entry name" value="Ig-like_fold"/>
</dbReference>
<dbReference type="Gene3D" id="3.20.20.300">
    <property type="entry name" value="Glycoside hydrolase, family 3, N-terminal domain"/>
    <property type="match status" value="1"/>
</dbReference>
<dbReference type="SUPFAM" id="SSF52279">
    <property type="entry name" value="Beta-D-glucan exohydrolase, C-terminal domain"/>
    <property type="match status" value="1"/>
</dbReference>
<evidence type="ECO:0000256" key="1">
    <source>
        <dbReference type="ARBA" id="ARBA00005336"/>
    </source>
</evidence>
<reference evidence="5 6" key="1">
    <citation type="submission" date="2023-10" db="EMBL/GenBank/DDBJ databases">
        <title>Surface-active antibiotics is a multifunctional adaptation for post-fire microbes.</title>
        <authorList>
            <person name="Liu M.D."/>
            <person name="Du Y."/>
            <person name="Koupaei S.K."/>
            <person name="Kim N.R."/>
            <person name="Zhang W."/>
            <person name="Traxler M.F."/>
        </authorList>
    </citation>
    <scope>NUCLEOTIDE SEQUENCE [LARGE SCALE GENOMIC DNA]</scope>
    <source>
        <strain evidence="5 6">F3</strain>
    </source>
</reference>
<dbReference type="InterPro" id="IPR001764">
    <property type="entry name" value="Glyco_hydro_3_N"/>
</dbReference>
<dbReference type="Gene3D" id="3.40.50.1700">
    <property type="entry name" value="Glycoside hydrolase family 3 C-terminal domain"/>
    <property type="match status" value="1"/>
</dbReference>
<dbReference type="PRINTS" id="PR00133">
    <property type="entry name" value="GLHYDRLASE3"/>
</dbReference>
<keyword evidence="6" id="KW-1185">Reference proteome</keyword>
<evidence type="ECO:0000313" key="6">
    <source>
        <dbReference type="Proteomes" id="UP001302652"/>
    </source>
</evidence>